<keyword evidence="8 12" id="KW-1133">Transmembrane helix</keyword>
<name>A0A250X083_9CHLO</name>
<evidence type="ECO:0000256" key="8">
    <source>
        <dbReference type="ARBA" id="ARBA00022989"/>
    </source>
</evidence>
<accession>A0A250X083</accession>
<comment type="caution">
    <text evidence="14">The sequence shown here is derived from an EMBL/GenBank/DDBJ whole genome shotgun (WGS) entry which is preliminary data.</text>
</comment>
<evidence type="ECO:0000256" key="12">
    <source>
        <dbReference type="RuleBase" id="RU362121"/>
    </source>
</evidence>
<evidence type="ECO:0000256" key="1">
    <source>
        <dbReference type="ARBA" id="ARBA00004131"/>
    </source>
</evidence>
<evidence type="ECO:0000256" key="7">
    <source>
        <dbReference type="ARBA" id="ARBA00022982"/>
    </source>
</evidence>
<evidence type="ECO:0000256" key="4">
    <source>
        <dbReference type="ARBA" id="ARBA00022692"/>
    </source>
</evidence>
<evidence type="ECO:0000256" key="2">
    <source>
        <dbReference type="ARBA" id="ARBA00022448"/>
    </source>
</evidence>
<dbReference type="GO" id="GO:0020037">
    <property type="term" value="F:heme binding"/>
    <property type="evidence" value="ECO:0007669"/>
    <property type="project" value="UniProtKB-UniRule"/>
</dbReference>
<evidence type="ECO:0000256" key="3">
    <source>
        <dbReference type="ARBA" id="ARBA00022617"/>
    </source>
</evidence>
<comment type="subcellular location">
    <subcellularLocation>
        <location evidence="1">Endoplasmic reticulum membrane</location>
        <topology evidence="1">Single-pass membrane protein</topology>
        <orientation evidence="1">Cytoplasmic side</orientation>
    </subcellularLocation>
</comment>
<reference evidence="14 15" key="1">
    <citation type="submission" date="2017-08" db="EMBL/GenBank/DDBJ databases">
        <title>Acidophilic green algal genome provides insights into adaptation to an acidic environment.</title>
        <authorList>
            <person name="Hirooka S."/>
            <person name="Hirose Y."/>
            <person name="Kanesaki Y."/>
            <person name="Higuchi S."/>
            <person name="Fujiwara T."/>
            <person name="Onuma R."/>
            <person name="Era A."/>
            <person name="Ohbayashi R."/>
            <person name="Uzuka A."/>
            <person name="Nozaki H."/>
            <person name="Yoshikawa H."/>
            <person name="Miyagishima S.Y."/>
        </authorList>
    </citation>
    <scope>NUCLEOTIDE SEQUENCE [LARGE SCALE GENOMIC DNA]</scope>
    <source>
        <strain evidence="14 15">NIES-2499</strain>
    </source>
</reference>
<dbReference type="PANTHER" id="PTHR19359">
    <property type="entry name" value="CYTOCHROME B5"/>
    <property type="match status" value="1"/>
</dbReference>
<keyword evidence="5 12" id="KW-0479">Metal-binding</keyword>
<dbReference type="InterPro" id="IPR036400">
    <property type="entry name" value="Cyt_B5-like_heme/steroid_sf"/>
</dbReference>
<dbReference type="STRING" id="1157962.A0A250X083"/>
<keyword evidence="4 12" id="KW-0812">Transmembrane</keyword>
<keyword evidence="10 12" id="KW-0472">Membrane</keyword>
<proteinExistence type="inferred from homology"/>
<evidence type="ECO:0000313" key="14">
    <source>
        <dbReference type="EMBL" id="GAX76504.1"/>
    </source>
</evidence>
<evidence type="ECO:0000256" key="6">
    <source>
        <dbReference type="ARBA" id="ARBA00022824"/>
    </source>
</evidence>
<dbReference type="Gene3D" id="3.10.120.10">
    <property type="entry name" value="Cytochrome b5-like heme/steroid binding domain"/>
    <property type="match status" value="1"/>
</dbReference>
<keyword evidence="15" id="KW-1185">Reference proteome</keyword>
<keyword evidence="2" id="KW-0813">Transport</keyword>
<dbReference type="SUPFAM" id="SSF55856">
    <property type="entry name" value="Cytochrome b5-like heme/steroid binding domain"/>
    <property type="match status" value="1"/>
</dbReference>
<keyword evidence="7" id="KW-0249">Electron transport</keyword>
<dbReference type="PROSITE" id="PS50255">
    <property type="entry name" value="CYTOCHROME_B5_2"/>
    <property type="match status" value="1"/>
</dbReference>
<evidence type="ECO:0000313" key="15">
    <source>
        <dbReference type="Proteomes" id="UP000232323"/>
    </source>
</evidence>
<dbReference type="FunFam" id="3.10.120.10:FF:000002">
    <property type="entry name" value="Cytochrome b5 type B"/>
    <property type="match status" value="1"/>
</dbReference>
<keyword evidence="6" id="KW-0256">Endoplasmic reticulum</keyword>
<dbReference type="InterPro" id="IPR050668">
    <property type="entry name" value="Cytochrome_b5"/>
</dbReference>
<comment type="similarity">
    <text evidence="11 12">Belongs to the cytochrome b5 family.</text>
</comment>
<dbReference type="OrthoDB" id="260519at2759"/>
<dbReference type="GO" id="GO:0005789">
    <property type="term" value="C:endoplasmic reticulum membrane"/>
    <property type="evidence" value="ECO:0007669"/>
    <property type="project" value="UniProtKB-SubCell"/>
</dbReference>
<keyword evidence="3 12" id="KW-0349">Heme</keyword>
<evidence type="ECO:0000256" key="11">
    <source>
        <dbReference type="ARBA" id="ARBA00038168"/>
    </source>
</evidence>
<dbReference type="Pfam" id="PF00173">
    <property type="entry name" value="Cyt-b5"/>
    <property type="match status" value="1"/>
</dbReference>
<dbReference type="PROSITE" id="PS00191">
    <property type="entry name" value="CYTOCHROME_B5_1"/>
    <property type="match status" value="1"/>
</dbReference>
<feature type="domain" description="Cytochrome b5 heme-binding" evidence="13">
    <location>
        <begin position="10"/>
        <end position="86"/>
    </location>
</feature>
<dbReference type="SMART" id="SM01117">
    <property type="entry name" value="Cyt-b5"/>
    <property type="match status" value="1"/>
</dbReference>
<dbReference type="PANTHER" id="PTHR19359:SF129">
    <property type="entry name" value="CYTOCHROME B5 ISOFORM B"/>
    <property type="match status" value="1"/>
</dbReference>
<evidence type="ECO:0000256" key="10">
    <source>
        <dbReference type="ARBA" id="ARBA00023136"/>
    </source>
</evidence>
<dbReference type="GO" id="GO:0046872">
    <property type="term" value="F:metal ion binding"/>
    <property type="evidence" value="ECO:0007669"/>
    <property type="project" value="UniProtKB-UniRule"/>
</dbReference>
<evidence type="ECO:0000259" key="13">
    <source>
        <dbReference type="PROSITE" id="PS50255"/>
    </source>
</evidence>
<dbReference type="Proteomes" id="UP000232323">
    <property type="component" value="Unassembled WGS sequence"/>
</dbReference>
<dbReference type="PRINTS" id="PR00363">
    <property type="entry name" value="CYTOCHROMEB5"/>
</dbReference>
<evidence type="ECO:0000256" key="9">
    <source>
        <dbReference type="ARBA" id="ARBA00023004"/>
    </source>
</evidence>
<dbReference type="InterPro" id="IPR001199">
    <property type="entry name" value="Cyt_B5-like_heme/steroid-bd"/>
</dbReference>
<dbReference type="InterPro" id="IPR018506">
    <property type="entry name" value="Cyt_B5_heme-BS"/>
</dbReference>
<organism evidence="14 15">
    <name type="scientific">Chlamydomonas eustigma</name>
    <dbReference type="NCBI Taxonomy" id="1157962"/>
    <lineage>
        <taxon>Eukaryota</taxon>
        <taxon>Viridiplantae</taxon>
        <taxon>Chlorophyta</taxon>
        <taxon>core chlorophytes</taxon>
        <taxon>Chlorophyceae</taxon>
        <taxon>CS clade</taxon>
        <taxon>Chlamydomonadales</taxon>
        <taxon>Chlamydomonadaceae</taxon>
        <taxon>Chlamydomonas</taxon>
    </lineage>
</organism>
<gene>
    <name evidence="14" type="ORF">CEUSTIGMA_g3949.t1</name>
</gene>
<protein>
    <recommendedName>
        <fullName evidence="13">Cytochrome b5 heme-binding domain-containing protein</fullName>
    </recommendedName>
</protein>
<keyword evidence="9 12" id="KW-0408">Iron</keyword>
<evidence type="ECO:0000256" key="5">
    <source>
        <dbReference type="ARBA" id="ARBA00022723"/>
    </source>
</evidence>
<sequence length="142" mass="15426">MTLAGVDIPDKVFGVADLKNHTSEKSCWIVVHGKVYDVTEFLEEHPGGYDIILTVTGRDATRDFDEIGHSNSAKKLLEKYLIGSFEGGDPVPMEQVAPPLHVQSKAAATEISLLRRIISVLLPVFLLIVAVALNSFPKSKAA</sequence>
<dbReference type="EMBL" id="BEGY01000018">
    <property type="protein sequence ID" value="GAX76504.1"/>
    <property type="molecule type" value="Genomic_DNA"/>
</dbReference>
<dbReference type="AlphaFoldDB" id="A0A250X083"/>
<feature type="transmembrane region" description="Helical" evidence="12">
    <location>
        <begin position="113"/>
        <end position="133"/>
    </location>
</feature>